<accession>A0A409XEP7</accession>
<evidence type="ECO:0000313" key="1">
    <source>
        <dbReference type="EMBL" id="PPQ89211.1"/>
    </source>
</evidence>
<comment type="caution">
    <text evidence="1">The sequence shown here is derived from an EMBL/GenBank/DDBJ whole genome shotgun (WGS) entry which is preliminary data.</text>
</comment>
<dbReference type="InParanoid" id="A0A409XEP7"/>
<evidence type="ECO:0000313" key="2">
    <source>
        <dbReference type="Proteomes" id="UP000283269"/>
    </source>
</evidence>
<dbReference type="AlphaFoldDB" id="A0A409XEP7"/>
<name>A0A409XEP7_PSICY</name>
<organism evidence="1 2">
    <name type="scientific">Psilocybe cyanescens</name>
    <dbReference type="NCBI Taxonomy" id="93625"/>
    <lineage>
        <taxon>Eukaryota</taxon>
        <taxon>Fungi</taxon>
        <taxon>Dikarya</taxon>
        <taxon>Basidiomycota</taxon>
        <taxon>Agaricomycotina</taxon>
        <taxon>Agaricomycetes</taxon>
        <taxon>Agaricomycetidae</taxon>
        <taxon>Agaricales</taxon>
        <taxon>Agaricineae</taxon>
        <taxon>Strophariaceae</taxon>
        <taxon>Psilocybe</taxon>
    </lineage>
</organism>
<dbReference type="Proteomes" id="UP000283269">
    <property type="component" value="Unassembled WGS sequence"/>
</dbReference>
<reference evidence="1 2" key="1">
    <citation type="journal article" date="2018" name="Evol. Lett.">
        <title>Horizontal gene cluster transfer increased hallucinogenic mushroom diversity.</title>
        <authorList>
            <person name="Reynolds H.T."/>
            <person name="Vijayakumar V."/>
            <person name="Gluck-Thaler E."/>
            <person name="Korotkin H.B."/>
            <person name="Matheny P.B."/>
            <person name="Slot J.C."/>
        </authorList>
    </citation>
    <scope>NUCLEOTIDE SEQUENCE [LARGE SCALE GENOMIC DNA]</scope>
    <source>
        <strain evidence="1 2">2631</strain>
    </source>
</reference>
<dbReference type="EMBL" id="NHYD01001921">
    <property type="protein sequence ID" value="PPQ89211.1"/>
    <property type="molecule type" value="Genomic_DNA"/>
</dbReference>
<keyword evidence="2" id="KW-1185">Reference proteome</keyword>
<protein>
    <submittedName>
        <fullName evidence="1">Uncharacterized protein</fullName>
    </submittedName>
</protein>
<sequence length="128" mass="14148">MPPDSLTCTLPLYLTVSHTRRTSSLVAPLPDANPVEVLTNAVPAFAARTQAAILNSGLGTNPVSMMTFTGTGDDADMMVFRRLYISRYWITSERTQEQFDRDDGVYFDRSVFNDFLCFTVVIPGSGID</sequence>
<gene>
    <name evidence="1" type="ORF">CVT25_001280</name>
</gene>
<proteinExistence type="predicted"/>